<dbReference type="SUPFAM" id="SSF55797">
    <property type="entry name" value="PR-1-like"/>
    <property type="match status" value="1"/>
</dbReference>
<name>A0A0C2GB99_9BILA</name>
<feature type="non-terminal residue" evidence="2">
    <location>
        <position position="94"/>
    </location>
</feature>
<gene>
    <name evidence="2" type="ORF">ANCDUO_11521</name>
</gene>
<protein>
    <submittedName>
        <fullName evidence="2">SCP-like protein</fullName>
    </submittedName>
</protein>
<organism evidence="2 3">
    <name type="scientific">Ancylostoma duodenale</name>
    <dbReference type="NCBI Taxonomy" id="51022"/>
    <lineage>
        <taxon>Eukaryota</taxon>
        <taxon>Metazoa</taxon>
        <taxon>Ecdysozoa</taxon>
        <taxon>Nematoda</taxon>
        <taxon>Chromadorea</taxon>
        <taxon>Rhabditida</taxon>
        <taxon>Rhabditina</taxon>
        <taxon>Rhabditomorpha</taxon>
        <taxon>Strongyloidea</taxon>
        <taxon>Ancylostomatidae</taxon>
        <taxon>Ancylostomatinae</taxon>
        <taxon>Ancylostoma</taxon>
    </lineage>
</organism>
<feature type="domain" description="SCP" evidence="1">
    <location>
        <begin position="4"/>
        <end position="94"/>
    </location>
</feature>
<accession>A0A0C2GB99</accession>
<reference evidence="2 3" key="1">
    <citation type="submission" date="2013-12" db="EMBL/GenBank/DDBJ databases">
        <title>Draft genome of the parsitic nematode Ancylostoma duodenale.</title>
        <authorList>
            <person name="Mitreva M."/>
        </authorList>
    </citation>
    <scope>NUCLEOTIDE SEQUENCE [LARGE SCALE GENOMIC DNA]</scope>
    <source>
        <strain evidence="2 3">Zhejiang</strain>
    </source>
</reference>
<dbReference type="Pfam" id="PF00188">
    <property type="entry name" value="CAP"/>
    <property type="match status" value="1"/>
</dbReference>
<dbReference type="AlphaFoldDB" id="A0A0C2GB99"/>
<keyword evidence="3" id="KW-1185">Reference proteome</keyword>
<dbReference type="Proteomes" id="UP000054047">
    <property type="component" value="Unassembled WGS sequence"/>
</dbReference>
<dbReference type="CDD" id="cd05380">
    <property type="entry name" value="CAP_euk"/>
    <property type="match status" value="1"/>
</dbReference>
<proteinExistence type="predicted"/>
<dbReference type="OrthoDB" id="5835917at2759"/>
<sequence length="94" mass="10488">MTPNIRQRIVDIHNEYRSQLARGLVRSGKPGKANLHTATNMYKMRYDMTLEEEAQAYVDSCPLAGSALSTRRQSGENFEVNPSPTISCLSAVEN</sequence>
<evidence type="ECO:0000313" key="3">
    <source>
        <dbReference type="Proteomes" id="UP000054047"/>
    </source>
</evidence>
<dbReference type="SMART" id="SM00198">
    <property type="entry name" value="SCP"/>
    <property type="match status" value="1"/>
</dbReference>
<evidence type="ECO:0000259" key="1">
    <source>
        <dbReference type="SMART" id="SM00198"/>
    </source>
</evidence>
<dbReference type="InterPro" id="IPR035940">
    <property type="entry name" value="CAP_sf"/>
</dbReference>
<dbReference type="EMBL" id="KN733306">
    <property type="protein sequence ID" value="KIH58275.1"/>
    <property type="molecule type" value="Genomic_DNA"/>
</dbReference>
<dbReference type="Gene3D" id="3.40.33.10">
    <property type="entry name" value="CAP"/>
    <property type="match status" value="1"/>
</dbReference>
<evidence type="ECO:0000313" key="2">
    <source>
        <dbReference type="EMBL" id="KIH58275.1"/>
    </source>
</evidence>
<dbReference type="InterPro" id="IPR014044">
    <property type="entry name" value="CAP_dom"/>
</dbReference>